<dbReference type="Proteomes" id="UP001165041">
    <property type="component" value="Unassembled WGS sequence"/>
</dbReference>
<dbReference type="PANTHER" id="PTHR43118">
    <property type="entry name" value="RHAMNOGALACTURONAN LYASE (EUROFUNG)"/>
    <property type="match status" value="1"/>
</dbReference>
<evidence type="ECO:0000256" key="1">
    <source>
        <dbReference type="SAM" id="MobiDB-lite"/>
    </source>
</evidence>
<sequence>MHVGDPGRPGLEELEVDETTTRYSAWFADARTGQILWHRPDCGCDDGRGVLDDVYAGSPGAGSWSSGVSGLHGAEGQSPGRKPGSADFTLRWDGDPVRELLDGAHVDEYGTGADNRALRICSTPVPTAPRPVVPAPRVPCTCPELRPWPRRTVRRGRGRV</sequence>
<evidence type="ECO:0000313" key="3">
    <source>
        <dbReference type="EMBL" id="GLW69380.1"/>
    </source>
</evidence>
<dbReference type="Pfam" id="PF21348">
    <property type="entry name" value="RGL11_C"/>
    <property type="match status" value="1"/>
</dbReference>
<feature type="compositionally biased region" description="Low complexity" evidence="1">
    <location>
        <begin position="57"/>
        <end position="69"/>
    </location>
</feature>
<feature type="domain" description="Rhamnogalacturonan lyase family 11 C-terminal" evidence="2">
    <location>
        <begin position="2"/>
        <end position="115"/>
    </location>
</feature>
<accession>A0A9W6V1W6</accession>
<dbReference type="EMBL" id="BSSA01000004">
    <property type="protein sequence ID" value="GLW69380.1"/>
    <property type="molecule type" value="Genomic_DNA"/>
</dbReference>
<dbReference type="AlphaFoldDB" id="A0A9W6V1W6"/>
<reference evidence="3" key="1">
    <citation type="submission" date="2023-02" db="EMBL/GenBank/DDBJ databases">
        <title>Kitasatospora phosalacinea NBRC 14627.</title>
        <authorList>
            <person name="Ichikawa N."/>
            <person name="Sato H."/>
            <person name="Tonouchi N."/>
        </authorList>
    </citation>
    <scope>NUCLEOTIDE SEQUENCE</scope>
    <source>
        <strain evidence="3">NBRC 14627</strain>
    </source>
</reference>
<gene>
    <name evidence="3" type="ORF">Kpho02_16790</name>
</gene>
<dbReference type="InterPro" id="IPR034641">
    <property type="entry name" value="RGL11"/>
</dbReference>
<name>A0A9W6V1W6_9ACTN</name>
<dbReference type="InterPro" id="IPR049366">
    <property type="entry name" value="RGL11_C"/>
</dbReference>
<organism evidence="3 4">
    <name type="scientific">Kitasatospora phosalacinea</name>
    <dbReference type="NCBI Taxonomy" id="2065"/>
    <lineage>
        <taxon>Bacteria</taxon>
        <taxon>Bacillati</taxon>
        <taxon>Actinomycetota</taxon>
        <taxon>Actinomycetes</taxon>
        <taxon>Kitasatosporales</taxon>
        <taxon>Streptomycetaceae</taxon>
        <taxon>Kitasatospora</taxon>
    </lineage>
</organism>
<proteinExistence type="predicted"/>
<dbReference type="PANTHER" id="PTHR43118:SF1">
    <property type="entry name" value="RHAMNOGALACTURONAN LYASE (EUROFUNG)"/>
    <property type="match status" value="1"/>
</dbReference>
<feature type="region of interest" description="Disordered" evidence="1">
    <location>
        <begin position="56"/>
        <end position="87"/>
    </location>
</feature>
<comment type="caution">
    <text evidence="3">The sequence shown here is derived from an EMBL/GenBank/DDBJ whole genome shotgun (WGS) entry which is preliminary data.</text>
</comment>
<protein>
    <recommendedName>
        <fullName evidence="2">Rhamnogalacturonan lyase family 11 C-terminal domain-containing protein</fullName>
    </recommendedName>
</protein>
<evidence type="ECO:0000259" key="2">
    <source>
        <dbReference type="Pfam" id="PF21348"/>
    </source>
</evidence>
<evidence type="ECO:0000313" key="4">
    <source>
        <dbReference type="Proteomes" id="UP001165041"/>
    </source>
</evidence>